<name>A0A813VS98_9BILA</name>
<evidence type="ECO:0000313" key="2">
    <source>
        <dbReference type="EMBL" id="CAF0844727.1"/>
    </source>
</evidence>
<dbReference type="AlphaFoldDB" id="A0A813VS98"/>
<reference evidence="2" key="1">
    <citation type="submission" date="2021-02" db="EMBL/GenBank/DDBJ databases">
        <authorList>
            <person name="Nowell W R."/>
        </authorList>
    </citation>
    <scope>NUCLEOTIDE SEQUENCE</scope>
</reference>
<organism evidence="2 3">
    <name type="scientific">Rotaria sordida</name>
    <dbReference type="NCBI Taxonomy" id="392033"/>
    <lineage>
        <taxon>Eukaryota</taxon>
        <taxon>Metazoa</taxon>
        <taxon>Spiralia</taxon>
        <taxon>Gnathifera</taxon>
        <taxon>Rotifera</taxon>
        <taxon>Eurotatoria</taxon>
        <taxon>Bdelloidea</taxon>
        <taxon>Philodinida</taxon>
        <taxon>Philodinidae</taxon>
        <taxon>Rotaria</taxon>
    </lineage>
</organism>
<dbReference type="EMBL" id="CAJNOT010000112">
    <property type="protein sequence ID" value="CAF0844727.1"/>
    <property type="molecule type" value="Genomic_DNA"/>
</dbReference>
<protein>
    <submittedName>
        <fullName evidence="2">Uncharacterized protein</fullName>
    </submittedName>
</protein>
<keyword evidence="1" id="KW-0812">Transmembrane</keyword>
<sequence length="88" mass="10448">MSNADRVLCFIDLHHNVYVNVSLSPMKQRKFAFTVTTLVLYHVDEQLSFVEMSAIICRQNESQLEKCSFYIFLFFFYLALIITQERKN</sequence>
<evidence type="ECO:0000313" key="3">
    <source>
        <dbReference type="Proteomes" id="UP000663864"/>
    </source>
</evidence>
<feature type="transmembrane region" description="Helical" evidence="1">
    <location>
        <begin position="67"/>
        <end position="84"/>
    </location>
</feature>
<keyword evidence="1" id="KW-1133">Transmembrane helix</keyword>
<evidence type="ECO:0000256" key="1">
    <source>
        <dbReference type="SAM" id="Phobius"/>
    </source>
</evidence>
<dbReference type="Proteomes" id="UP000663864">
    <property type="component" value="Unassembled WGS sequence"/>
</dbReference>
<gene>
    <name evidence="2" type="ORF">ZHD862_LOCUS4562</name>
</gene>
<accession>A0A813VS98</accession>
<comment type="caution">
    <text evidence="2">The sequence shown here is derived from an EMBL/GenBank/DDBJ whole genome shotgun (WGS) entry which is preliminary data.</text>
</comment>
<keyword evidence="1" id="KW-0472">Membrane</keyword>
<proteinExistence type="predicted"/>